<feature type="domain" description="AAA+ ATPase" evidence="4">
    <location>
        <begin position="97"/>
        <end position="236"/>
    </location>
</feature>
<evidence type="ECO:0000256" key="2">
    <source>
        <dbReference type="ARBA" id="ARBA00022741"/>
    </source>
</evidence>
<accession>J9GN35</accession>
<dbReference type="SMART" id="SM00382">
    <property type="entry name" value="AAA"/>
    <property type="match status" value="1"/>
</dbReference>
<comment type="caution">
    <text evidence="5">The sequence shown here is derived from an EMBL/GenBank/DDBJ whole genome shotgun (WGS) entry which is preliminary data.</text>
</comment>
<sequence>MNDQIYQDLKSLHLSGMAQSWMLLHETRKLGELTLQDGMALLIQAEHDQRTNNRTARLLSQARFRYNASIEELAFDTTQGRDKNQILSLATCEYIKQGASVLVTGPAGVGKSFIASALGYQACFAGYKVRYANMQKLLEDMHMARIESKAARFFDKMAAMDLLIIDDFGMKILDGQQLLDFMELIEDRHGRKSTIIASQLPVKNWYDILAKNPTIADAVLDRVVKSAYRIELNGVSMRK</sequence>
<dbReference type="InterPro" id="IPR028350">
    <property type="entry name" value="DNAC/IstB-like"/>
</dbReference>
<name>J9GN35_9ZZZZ</name>
<dbReference type="InterPro" id="IPR002611">
    <property type="entry name" value="IstB_ATP-bd"/>
</dbReference>
<gene>
    <name evidence="5" type="ORF">EVA_10608</name>
</gene>
<evidence type="ECO:0000259" key="4">
    <source>
        <dbReference type="SMART" id="SM00382"/>
    </source>
</evidence>
<dbReference type="GO" id="GO:0005524">
    <property type="term" value="F:ATP binding"/>
    <property type="evidence" value="ECO:0007669"/>
    <property type="project" value="UniProtKB-KW"/>
</dbReference>
<dbReference type="PANTHER" id="PTHR30050:SF4">
    <property type="entry name" value="ATP-BINDING PROTEIN RV3427C IN INSERTION SEQUENCE-RELATED"/>
    <property type="match status" value="1"/>
</dbReference>
<dbReference type="InterPro" id="IPR003593">
    <property type="entry name" value="AAA+_ATPase"/>
</dbReference>
<dbReference type="NCBIfam" id="NF038214">
    <property type="entry name" value="IS21_help_AAA"/>
    <property type="match status" value="1"/>
</dbReference>
<dbReference type="Pfam" id="PF01695">
    <property type="entry name" value="IstB_IS21"/>
    <property type="match status" value="1"/>
</dbReference>
<dbReference type="GO" id="GO:0006260">
    <property type="term" value="P:DNA replication"/>
    <property type="evidence" value="ECO:0007669"/>
    <property type="project" value="TreeGrafter"/>
</dbReference>
<dbReference type="SUPFAM" id="SSF52540">
    <property type="entry name" value="P-loop containing nucleoside triphosphate hydrolases"/>
    <property type="match status" value="1"/>
</dbReference>
<dbReference type="AlphaFoldDB" id="J9GN35"/>
<dbReference type="PIRSF" id="PIRSF003073">
    <property type="entry name" value="DNAC_TnpB_IstB"/>
    <property type="match status" value="1"/>
</dbReference>
<evidence type="ECO:0000313" key="5">
    <source>
        <dbReference type="EMBL" id="EJX01285.1"/>
    </source>
</evidence>
<dbReference type="InterPro" id="IPR027417">
    <property type="entry name" value="P-loop_NTPase"/>
</dbReference>
<proteinExistence type="inferred from homology"/>
<evidence type="ECO:0000256" key="3">
    <source>
        <dbReference type="ARBA" id="ARBA00022840"/>
    </source>
</evidence>
<dbReference type="CDD" id="cd00009">
    <property type="entry name" value="AAA"/>
    <property type="match status" value="1"/>
</dbReference>
<comment type="similarity">
    <text evidence="1">Belongs to the IS21/IS1162 putative ATP-binding protein family.</text>
</comment>
<keyword evidence="2" id="KW-0547">Nucleotide-binding</keyword>
<protein>
    <submittedName>
        <fullName evidence="5">IstB domain-containing protein ATP-binding protein</fullName>
    </submittedName>
</protein>
<organism evidence="5">
    <name type="scientific">gut metagenome</name>
    <dbReference type="NCBI Taxonomy" id="749906"/>
    <lineage>
        <taxon>unclassified sequences</taxon>
        <taxon>metagenomes</taxon>
        <taxon>organismal metagenomes</taxon>
    </lineage>
</organism>
<dbReference type="PANTHER" id="PTHR30050">
    <property type="entry name" value="CHROMOSOMAL REPLICATION INITIATOR PROTEIN DNAA"/>
    <property type="match status" value="1"/>
</dbReference>
<dbReference type="Gene3D" id="3.40.50.300">
    <property type="entry name" value="P-loop containing nucleotide triphosphate hydrolases"/>
    <property type="match status" value="1"/>
</dbReference>
<evidence type="ECO:0000256" key="1">
    <source>
        <dbReference type="ARBA" id="ARBA00008059"/>
    </source>
</evidence>
<keyword evidence="3 5" id="KW-0067">ATP-binding</keyword>
<reference evidence="5" key="1">
    <citation type="journal article" date="2012" name="PLoS ONE">
        <title>Gene sets for utilization of primary and secondary nutrition supplies in the distal gut of endangered iberian lynx.</title>
        <authorList>
            <person name="Alcaide M."/>
            <person name="Messina E."/>
            <person name="Richter M."/>
            <person name="Bargiela R."/>
            <person name="Peplies J."/>
            <person name="Huws S.A."/>
            <person name="Newbold C.J."/>
            <person name="Golyshin P.N."/>
            <person name="Simon M.A."/>
            <person name="Lopez G."/>
            <person name="Yakimov M.M."/>
            <person name="Ferrer M."/>
        </authorList>
    </citation>
    <scope>NUCLEOTIDE SEQUENCE</scope>
</reference>
<dbReference type="InterPro" id="IPR047661">
    <property type="entry name" value="IstB"/>
</dbReference>
<dbReference type="EMBL" id="AMCI01003015">
    <property type="protein sequence ID" value="EJX01285.1"/>
    <property type="molecule type" value="Genomic_DNA"/>
</dbReference>